<dbReference type="Proteomes" id="UP000005952">
    <property type="component" value="Chromosome"/>
</dbReference>
<evidence type="ECO:0000313" key="1">
    <source>
        <dbReference type="EMBL" id="AGK57912.1"/>
    </source>
</evidence>
<evidence type="ECO:0000313" key="2">
    <source>
        <dbReference type="Proteomes" id="UP000005952"/>
    </source>
</evidence>
<dbReference type="AlphaFoldDB" id="N0B6R5"/>
<protein>
    <submittedName>
        <fullName evidence="1">Uncharacterized protein</fullName>
    </submittedName>
</protein>
<dbReference type="EMBL" id="CP005587">
    <property type="protein sequence ID" value="AGK57912.1"/>
    <property type="molecule type" value="Genomic_DNA"/>
</dbReference>
<name>N0B6R5_9HYPH</name>
<reference evidence="1 2" key="1">
    <citation type="journal article" date="2013" name="Genome Announc.">
        <title>Genome sequences for three denitrifying bacterial strains isolated from a uranium- and nitrate-contaminated subsurface environment.</title>
        <authorList>
            <person name="Venkatramanan R."/>
            <person name="Prakash O."/>
            <person name="Woyke T."/>
            <person name="Chain P."/>
            <person name="Goodwin L.A."/>
            <person name="Watson D."/>
            <person name="Brooks S."/>
            <person name="Kostka J.E."/>
            <person name="Green S.J."/>
        </authorList>
    </citation>
    <scope>NUCLEOTIDE SEQUENCE [LARGE SCALE GENOMIC DNA]</scope>
    <source>
        <strain evidence="1 2">1NES1</strain>
    </source>
</reference>
<sequence length="92" mass="9913">MPGSSSLKPSFNGLSLATGEEGHGASTIMSSGLFRCRSQSRATAIGERRVGEFSITVLVSHAYALSAIPRKSKGINRISSFDVRRYARRPAR</sequence>
<dbReference type="HOGENOM" id="CLU_2409297_0_0_5"/>
<dbReference type="STRING" id="670307.HYPDE_31188"/>
<proteinExistence type="predicted"/>
<gene>
    <name evidence="1" type="ORF">HYPDE_31188</name>
</gene>
<dbReference type="KEGG" id="hdt:HYPDE_31188"/>
<organism evidence="1 2">
    <name type="scientific">Hyphomicrobium denitrificans 1NES1</name>
    <dbReference type="NCBI Taxonomy" id="670307"/>
    <lineage>
        <taxon>Bacteria</taxon>
        <taxon>Pseudomonadati</taxon>
        <taxon>Pseudomonadota</taxon>
        <taxon>Alphaproteobacteria</taxon>
        <taxon>Hyphomicrobiales</taxon>
        <taxon>Hyphomicrobiaceae</taxon>
        <taxon>Hyphomicrobium</taxon>
    </lineage>
</organism>
<accession>N0B6R5</accession>
<keyword evidence="2" id="KW-1185">Reference proteome</keyword>